<dbReference type="AlphaFoldDB" id="A0A3Q0RXS7"/>
<name>A0A3Q0RXS7_AMPCI</name>
<dbReference type="OMA" id="VVACYNN"/>
<organism evidence="1 2">
    <name type="scientific">Amphilophus citrinellus</name>
    <name type="common">Midas cichlid</name>
    <name type="synonym">Cichlasoma citrinellum</name>
    <dbReference type="NCBI Taxonomy" id="61819"/>
    <lineage>
        <taxon>Eukaryota</taxon>
        <taxon>Metazoa</taxon>
        <taxon>Chordata</taxon>
        <taxon>Craniata</taxon>
        <taxon>Vertebrata</taxon>
        <taxon>Euteleostomi</taxon>
        <taxon>Actinopterygii</taxon>
        <taxon>Neopterygii</taxon>
        <taxon>Teleostei</taxon>
        <taxon>Neoteleostei</taxon>
        <taxon>Acanthomorphata</taxon>
        <taxon>Ovalentaria</taxon>
        <taxon>Cichlomorphae</taxon>
        <taxon>Cichliformes</taxon>
        <taxon>Cichlidae</taxon>
        <taxon>New World cichlids</taxon>
        <taxon>Cichlasomatinae</taxon>
        <taxon>Heroini</taxon>
        <taxon>Amphilophus</taxon>
    </lineage>
</organism>
<protein>
    <recommendedName>
        <fullName evidence="3">Alpha-actinin-1</fullName>
    </recommendedName>
</protein>
<dbReference type="Ensembl" id="ENSACIT00000015933.1">
    <property type="protein sequence ID" value="ENSACIP00000015521.1"/>
    <property type="gene ID" value="ENSACIG00000012063.1"/>
</dbReference>
<dbReference type="Proteomes" id="UP000261340">
    <property type="component" value="Unplaced"/>
</dbReference>
<reference evidence="1" key="1">
    <citation type="submission" date="2025-08" db="UniProtKB">
        <authorList>
            <consortium name="Ensembl"/>
        </authorList>
    </citation>
    <scope>IDENTIFICATION</scope>
</reference>
<evidence type="ECO:0000313" key="2">
    <source>
        <dbReference type="Proteomes" id="UP000261340"/>
    </source>
</evidence>
<accession>A0A3Q0RXS7</accession>
<sequence>MYNMDHYDGDVDYMQQEDDWDRDLLLDPAWEKQQRKVRGLTSFYLPCGSGVVACYNN</sequence>
<proteinExistence type="predicted"/>
<reference evidence="1" key="2">
    <citation type="submission" date="2025-09" db="UniProtKB">
        <authorList>
            <consortium name="Ensembl"/>
        </authorList>
    </citation>
    <scope>IDENTIFICATION</scope>
</reference>
<evidence type="ECO:0008006" key="3">
    <source>
        <dbReference type="Google" id="ProtNLM"/>
    </source>
</evidence>
<dbReference type="GeneTree" id="ENSGT00940000177825"/>
<evidence type="ECO:0000313" key="1">
    <source>
        <dbReference type="Ensembl" id="ENSACIP00000015521.1"/>
    </source>
</evidence>
<keyword evidence="2" id="KW-1185">Reference proteome</keyword>
<dbReference type="STRING" id="61819.ENSACIP00000015521"/>